<proteinExistence type="predicted"/>
<organism evidence="1 2">
    <name type="scientific">Auricularia subglabra (strain TFB-10046 / SS5)</name>
    <name type="common">White-rot fungus</name>
    <name type="synonym">Auricularia delicata (strain TFB10046)</name>
    <dbReference type="NCBI Taxonomy" id="717982"/>
    <lineage>
        <taxon>Eukaryota</taxon>
        <taxon>Fungi</taxon>
        <taxon>Dikarya</taxon>
        <taxon>Basidiomycota</taxon>
        <taxon>Agaricomycotina</taxon>
        <taxon>Agaricomycetes</taxon>
        <taxon>Auriculariales</taxon>
        <taxon>Auriculariaceae</taxon>
        <taxon>Auricularia</taxon>
    </lineage>
</organism>
<gene>
    <name evidence="1" type="ORF">AURDEDRAFT_176979</name>
</gene>
<dbReference type="EMBL" id="JH688036">
    <property type="protein sequence ID" value="EJD33957.1"/>
    <property type="molecule type" value="Genomic_DNA"/>
</dbReference>
<protein>
    <submittedName>
        <fullName evidence="1">Uncharacterized protein</fullName>
    </submittedName>
</protein>
<reference evidence="2" key="1">
    <citation type="journal article" date="2012" name="Science">
        <title>The Paleozoic origin of enzymatic lignin decomposition reconstructed from 31 fungal genomes.</title>
        <authorList>
            <person name="Floudas D."/>
            <person name="Binder M."/>
            <person name="Riley R."/>
            <person name="Barry K."/>
            <person name="Blanchette R.A."/>
            <person name="Henrissat B."/>
            <person name="Martinez A.T."/>
            <person name="Otillar R."/>
            <person name="Spatafora J.W."/>
            <person name="Yadav J.S."/>
            <person name="Aerts A."/>
            <person name="Benoit I."/>
            <person name="Boyd A."/>
            <person name="Carlson A."/>
            <person name="Copeland A."/>
            <person name="Coutinho P.M."/>
            <person name="de Vries R.P."/>
            <person name="Ferreira P."/>
            <person name="Findley K."/>
            <person name="Foster B."/>
            <person name="Gaskell J."/>
            <person name="Glotzer D."/>
            <person name="Gorecki P."/>
            <person name="Heitman J."/>
            <person name="Hesse C."/>
            <person name="Hori C."/>
            <person name="Igarashi K."/>
            <person name="Jurgens J.A."/>
            <person name="Kallen N."/>
            <person name="Kersten P."/>
            <person name="Kohler A."/>
            <person name="Kuees U."/>
            <person name="Kumar T.K.A."/>
            <person name="Kuo A."/>
            <person name="LaButti K."/>
            <person name="Larrondo L.F."/>
            <person name="Lindquist E."/>
            <person name="Ling A."/>
            <person name="Lombard V."/>
            <person name="Lucas S."/>
            <person name="Lundell T."/>
            <person name="Martin R."/>
            <person name="McLaughlin D.J."/>
            <person name="Morgenstern I."/>
            <person name="Morin E."/>
            <person name="Murat C."/>
            <person name="Nagy L.G."/>
            <person name="Nolan M."/>
            <person name="Ohm R.A."/>
            <person name="Patyshakuliyeva A."/>
            <person name="Rokas A."/>
            <person name="Ruiz-Duenas F.J."/>
            <person name="Sabat G."/>
            <person name="Salamov A."/>
            <person name="Samejima M."/>
            <person name="Schmutz J."/>
            <person name="Slot J.C."/>
            <person name="St John F."/>
            <person name="Stenlid J."/>
            <person name="Sun H."/>
            <person name="Sun S."/>
            <person name="Syed K."/>
            <person name="Tsang A."/>
            <person name="Wiebenga A."/>
            <person name="Young D."/>
            <person name="Pisabarro A."/>
            <person name="Eastwood D.C."/>
            <person name="Martin F."/>
            <person name="Cullen D."/>
            <person name="Grigoriev I.V."/>
            <person name="Hibbett D.S."/>
        </authorList>
    </citation>
    <scope>NUCLEOTIDE SEQUENCE [LARGE SCALE GENOMIC DNA]</scope>
    <source>
        <strain evidence="2">TFB10046</strain>
    </source>
</reference>
<evidence type="ECO:0000313" key="2">
    <source>
        <dbReference type="Proteomes" id="UP000006514"/>
    </source>
</evidence>
<dbReference type="KEGG" id="adl:AURDEDRAFT_176979"/>
<accession>J0WNM1</accession>
<dbReference type="InParanoid" id="J0WNM1"/>
<dbReference type="AlphaFoldDB" id="J0WNM1"/>
<dbReference type="Proteomes" id="UP000006514">
    <property type="component" value="Unassembled WGS sequence"/>
</dbReference>
<name>J0WNM1_AURST</name>
<evidence type="ECO:0000313" key="1">
    <source>
        <dbReference type="EMBL" id="EJD33957.1"/>
    </source>
</evidence>
<keyword evidence="2" id="KW-1185">Reference proteome</keyword>
<sequence>MLPGCLGDREFSTAALRLLRLLCGERARAEPSAFPTAIQTAVCYYWTLALDDVPFLPHSDLGYASTTRATPCALLALLESLNVVVPSPLWPALPYWIDVRDGEPSELVPSIDSARPLWMNLVTGPVLHD</sequence>